<organism evidence="1 2">
    <name type="scientific">Trichoderma citrinoviride</name>
    <dbReference type="NCBI Taxonomy" id="58853"/>
    <lineage>
        <taxon>Eukaryota</taxon>
        <taxon>Fungi</taxon>
        <taxon>Dikarya</taxon>
        <taxon>Ascomycota</taxon>
        <taxon>Pezizomycotina</taxon>
        <taxon>Sordariomycetes</taxon>
        <taxon>Hypocreomycetidae</taxon>
        <taxon>Hypocreales</taxon>
        <taxon>Hypocreaceae</taxon>
        <taxon>Trichoderma</taxon>
    </lineage>
</organism>
<dbReference type="Proteomes" id="UP000241546">
    <property type="component" value="Unassembled WGS sequence"/>
</dbReference>
<dbReference type="RefSeq" id="XP_024748592.1">
    <property type="nucleotide sequence ID" value="XM_024893513.1"/>
</dbReference>
<dbReference type="GeneID" id="36601631"/>
<sequence>MVVMREIALEPMRVPEHADPRASREMGQPAFYEGSLLPGTKEVSHVTEYNTRDMDKTGEFRSYKDALASSYSSEKRQWFFGLTNPGHRFVNIMESIPDPRSGQEGKRR</sequence>
<reference evidence="2" key="1">
    <citation type="submission" date="2016-07" db="EMBL/GenBank/DDBJ databases">
        <title>Multiple horizontal gene transfer events from other fungi enriched the ability of initially mycotrophic Trichoderma (Ascomycota) to feed on dead plant biomass.</title>
        <authorList>
            <consortium name="DOE Joint Genome Institute"/>
            <person name="Atanasova L."/>
            <person name="Chenthamara K."/>
            <person name="Zhang J."/>
            <person name="Grujic M."/>
            <person name="Henrissat B."/>
            <person name="Kuo A."/>
            <person name="Aerts A."/>
            <person name="Salamov A."/>
            <person name="Lipzen A."/>
            <person name="Labutti K."/>
            <person name="Barry K."/>
            <person name="Miao Y."/>
            <person name="Rahimi M.J."/>
            <person name="Shen Q."/>
            <person name="Grigoriev I.V."/>
            <person name="Kubicek C.P."/>
            <person name="Druzhinina I.S."/>
        </authorList>
    </citation>
    <scope>NUCLEOTIDE SEQUENCE [LARGE SCALE GENOMIC DNA]</scope>
    <source>
        <strain evidence="2">TUCIM 6016</strain>
    </source>
</reference>
<keyword evidence="2" id="KW-1185">Reference proteome</keyword>
<proteinExistence type="predicted"/>
<evidence type="ECO:0000313" key="2">
    <source>
        <dbReference type="Proteomes" id="UP000241546"/>
    </source>
</evidence>
<evidence type="ECO:0000313" key="1">
    <source>
        <dbReference type="EMBL" id="PTB65272.1"/>
    </source>
</evidence>
<dbReference type="AlphaFoldDB" id="A0A2T4B7G6"/>
<protein>
    <submittedName>
        <fullName evidence="1">Uncharacterized protein</fullName>
    </submittedName>
</protein>
<name>A0A2T4B7G6_9HYPO</name>
<accession>A0A2T4B7G6</accession>
<dbReference type="EMBL" id="KZ680215">
    <property type="protein sequence ID" value="PTB65272.1"/>
    <property type="molecule type" value="Genomic_DNA"/>
</dbReference>
<gene>
    <name evidence="1" type="ORF">BBK36DRAFT_1142262</name>
</gene>